<evidence type="ECO:0000313" key="3">
    <source>
        <dbReference type="Proteomes" id="UP001179842"/>
    </source>
</evidence>
<keyword evidence="1" id="KW-0732">Signal</keyword>
<name>A0ABY8LXA3_9BACT</name>
<dbReference type="RefSeq" id="WP_280102251.1">
    <property type="nucleotide sequence ID" value="NZ_CP122979.1"/>
</dbReference>
<proteinExistence type="predicted"/>
<reference evidence="2" key="1">
    <citation type="submission" date="2023-04" db="EMBL/GenBank/DDBJ databases">
        <title>Completed genome of Mycoplasma lagogenitalium type strain 12MS.</title>
        <authorList>
            <person name="Spergser J."/>
        </authorList>
    </citation>
    <scope>NUCLEOTIDE SEQUENCE</scope>
    <source>
        <strain evidence="2">12MS</strain>
    </source>
</reference>
<evidence type="ECO:0008006" key="4">
    <source>
        <dbReference type="Google" id="ProtNLM"/>
    </source>
</evidence>
<feature type="signal peptide" evidence="1">
    <location>
        <begin position="1"/>
        <end position="21"/>
    </location>
</feature>
<accession>A0ABY8LXA3</accession>
<evidence type="ECO:0000256" key="1">
    <source>
        <dbReference type="SAM" id="SignalP"/>
    </source>
</evidence>
<evidence type="ECO:0000313" key="2">
    <source>
        <dbReference type="EMBL" id="WGI36948.1"/>
    </source>
</evidence>
<organism evidence="2 3">
    <name type="scientific">Mesomycoplasma lagogenitalium</name>
    <dbReference type="NCBI Taxonomy" id="171286"/>
    <lineage>
        <taxon>Bacteria</taxon>
        <taxon>Bacillati</taxon>
        <taxon>Mycoplasmatota</taxon>
        <taxon>Mycoplasmoidales</taxon>
        <taxon>Metamycoplasmataceae</taxon>
        <taxon>Mesomycoplasma</taxon>
    </lineage>
</organism>
<dbReference type="EMBL" id="CP122979">
    <property type="protein sequence ID" value="WGI36948.1"/>
    <property type="molecule type" value="Genomic_DNA"/>
</dbReference>
<sequence>MNKKIFCTAMALFSLSLNFIACDNQNNESTIIKNSQIINNIDVKKSQNLFKSDLTNQLSADFLSFNRKISNYEEFKKEVISFISSQERFEHLFQYDVSSFLYYFYYFNGVNFYLDKNIRLYVDKKISKQDNRDAYKQFKNFIVKNWYFMLKHRNLFNWIGFFRHSDPMVDPNKLFQEVYPNEKLIISDQLSTQVIDYYIDNIDVELIDEKKEKVNHRKIWVKYSDGTIVCLNQELFINYQIEGQDKEDAISYFEPTIYVVSKNQTINKQVKLKDFANAYKSQENYQEFTEKNGNILTYVLSSVKVNEKVNLKNENVYEKTDDNVKKINILDKNEFIKQDYIQTILNQYFAYSPYINKTEAELKKEKEQFIYDQIYDDEKVNKTVKEFVKVLNYYSIPKSSSFPTDNLIFSLFNKKKNRNVLNKYFKDAFLDLLDQNWLTMLYLLHYFEFIGTADLEVGTGGDFGLKYSTFVPWTTKINSNKIDDLLIFTIARSYEDENGKSQVSPFMVNNKEINSLEDRKNIRFDNFNFDYKYFNKIFYLKVNNRLFTLTMTQKLDSETNEIVRKMTFMDNKKIYVLQNVENKKLQTFALADIARYFTLFDIDSYAVENLSQRKRYVIEGEYGNLIPYYIAGFLWKEEDEVSK</sequence>
<keyword evidence="3" id="KW-1185">Reference proteome</keyword>
<gene>
    <name evidence="2" type="ORF">QEG99_01540</name>
</gene>
<protein>
    <recommendedName>
        <fullName evidence="4">Lipoprotein</fullName>
    </recommendedName>
</protein>
<dbReference type="Proteomes" id="UP001179842">
    <property type="component" value="Chromosome"/>
</dbReference>
<feature type="chain" id="PRO_5045544442" description="Lipoprotein" evidence="1">
    <location>
        <begin position="22"/>
        <end position="643"/>
    </location>
</feature>